<gene>
    <name evidence="1" type="ORF">HF257_16525</name>
</gene>
<sequence length="258" mass="29784">MTTSKKSTPVKRICPCLTQVNHEILEDFIASFNRNSANAFSIAKAFKDYILHGCATYIIAKNNSEAVLRNYNQYLANLTTNYSTHLKDNPHHRTPDADKIIRQIRQSRVDLSKLLFSAQTFRAEPSFSAKCLSEAMPIPDDGLKTKKLNLTYSEKDFSLIKSKFKSFKKENKKLTFDDLFYQFMSELKIYQSAFASSFFNLNADRYATFKTYADDAHDKFSNASIQEFNKYFLEIFPDLHMEILNSLSGLRKMISMEV</sequence>
<evidence type="ECO:0000313" key="1">
    <source>
        <dbReference type="EMBL" id="MBC2407614.1"/>
    </source>
</evidence>
<accession>A0A7X1AN40</accession>
<proteinExistence type="predicted"/>
<dbReference type="Proteomes" id="UP000520513">
    <property type="component" value="Unassembled WGS sequence"/>
</dbReference>
<dbReference type="AlphaFoldDB" id="A0A7X1AN40"/>
<organism evidence="1 2">
    <name type="scientific">Pseudomonas cremoris</name>
    <dbReference type="NCBI Taxonomy" id="2724178"/>
    <lineage>
        <taxon>Bacteria</taxon>
        <taxon>Pseudomonadati</taxon>
        <taxon>Pseudomonadota</taxon>
        <taxon>Gammaproteobacteria</taxon>
        <taxon>Pseudomonadales</taxon>
        <taxon>Pseudomonadaceae</taxon>
        <taxon>Pseudomonas</taxon>
    </lineage>
</organism>
<dbReference type="RefSeq" id="WP_153368085.1">
    <property type="nucleotide sequence ID" value="NZ_JAAXCY010000006.1"/>
</dbReference>
<comment type="caution">
    <text evidence="1">The sequence shown here is derived from an EMBL/GenBank/DDBJ whole genome shotgun (WGS) entry which is preliminary data.</text>
</comment>
<evidence type="ECO:0000313" key="2">
    <source>
        <dbReference type="Proteomes" id="UP000520513"/>
    </source>
</evidence>
<protein>
    <submittedName>
        <fullName evidence="1">Uncharacterized protein</fullName>
    </submittedName>
</protein>
<reference evidence="1 2" key="1">
    <citation type="submission" date="2020-04" db="EMBL/GenBank/DDBJ databases">
        <title>Pseudomonas crami sp. nov., a novel proteolytic bacterial species isolated from cream.</title>
        <authorList>
            <person name="Hofmann K."/>
            <person name="Woller A."/>
            <person name="Huptas C."/>
            <person name="Wenning M."/>
            <person name="Scherer S."/>
            <person name="Doll E.V."/>
        </authorList>
    </citation>
    <scope>NUCLEOTIDE SEQUENCE [LARGE SCALE GENOMIC DNA]</scope>
    <source>
        <strain evidence="1 2">WS 5106</strain>
    </source>
</reference>
<name>A0A7X1AN40_9PSED</name>
<dbReference type="EMBL" id="JAAXCY010000006">
    <property type="protein sequence ID" value="MBC2407614.1"/>
    <property type="molecule type" value="Genomic_DNA"/>
</dbReference>